<comment type="caution">
    <text evidence="6">The sequence shown here is derived from an EMBL/GenBank/DDBJ whole genome shotgun (WGS) entry which is preliminary data.</text>
</comment>
<evidence type="ECO:0000256" key="1">
    <source>
        <dbReference type="ARBA" id="ARBA00010062"/>
    </source>
</evidence>
<dbReference type="PROSITE" id="PS51257">
    <property type="entry name" value="PROKAR_LIPOPROTEIN"/>
    <property type="match status" value="1"/>
</dbReference>
<reference evidence="6 7" key="1">
    <citation type="submission" date="2020-07" db="EMBL/GenBank/DDBJ databases">
        <title>Sequencing the genomes of 1000 actinobacteria strains.</title>
        <authorList>
            <person name="Klenk H.-P."/>
        </authorList>
    </citation>
    <scope>NUCLEOTIDE SEQUENCE [LARGE SCALE GENOMIC DNA]</scope>
    <source>
        <strain evidence="6 7">DSM 24552</strain>
    </source>
</reference>
<dbReference type="InterPro" id="IPR051010">
    <property type="entry name" value="BCAA_transport"/>
</dbReference>
<proteinExistence type="inferred from homology"/>
<feature type="compositionally biased region" description="Acidic residues" evidence="3">
    <location>
        <begin position="31"/>
        <end position="40"/>
    </location>
</feature>
<dbReference type="RefSeq" id="WP_218848809.1">
    <property type="nucleotide sequence ID" value="NZ_JACCAC010000001.1"/>
</dbReference>
<keyword evidence="2 4" id="KW-0732">Signal</keyword>
<dbReference type="CDD" id="cd06346">
    <property type="entry name" value="PBP1_ABC_ligand_binding-like"/>
    <property type="match status" value="1"/>
</dbReference>
<feature type="region of interest" description="Disordered" evidence="3">
    <location>
        <begin position="28"/>
        <end position="53"/>
    </location>
</feature>
<evidence type="ECO:0000256" key="3">
    <source>
        <dbReference type="SAM" id="MobiDB-lite"/>
    </source>
</evidence>
<sequence length="452" mass="45938">MNRTSTASWLKVMAGTAALTLSLAACGSSDSDNEAADEPSEGSSESAPAADETFTNDVCTQAQTSADTLRVGGILPLTGNLAFLGPPEIAGVGLAVSDINAAGGVGGADACHDIRDSGDATDASVGNASAAQLVQSQPSAVIGAASSSVTLNVVDTFADNQIVQISPANTAVDLSGYSDFYFRTAPPDGIQGNALGTLISSDGFQNVAFLVFNDAYGTGLRNAVQETIEAAGGTVTYGGQGEGEEFPPGQTSFSAEVTAALNTNPDAIVVLAFDETKAIVPELAAQGWDMSKVYLSDGNTADYSADFEPGTLEGAKGTIPGADASDEFKARLNAWYESAEGEGLSDYAYAAESYDATILAALAAVKGGATDPVTIQENFAAVSGATDGEECTSFEACVTLLEDGSEIRYTGPSGIGPINDLNDPSSAFVGIYQFNAENKNELVATVEGSSEQ</sequence>
<protein>
    <submittedName>
        <fullName evidence="6">Branched-chain amino acid transport system substrate-binding protein</fullName>
    </submittedName>
</protein>
<keyword evidence="7" id="KW-1185">Reference proteome</keyword>
<organism evidence="6 7">
    <name type="scientific">Nocardioides perillae</name>
    <dbReference type="NCBI Taxonomy" id="1119534"/>
    <lineage>
        <taxon>Bacteria</taxon>
        <taxon>Bacillati</taxon>
        <taxon>Actinomycetota</taxon>
        <taxon>Actinomycetes</taxon>
        <taxon>Propionibacteriales</taxon>
        <taxon>Nocardioidaceae</taxon>
        <taxon>Nocardioides</taxon>
    </lineage>
</organism>
<dbReference type="EMBL" id="JACCAC010000001">
    <property type="protein sequence ID" value="NYG56187.1"/>
    <property type="molecule type" value="Genomic_DNA"/>
</dbReference>
<accession>A0A7Y9UMJ9</accession>
<evidence type="ECO:0000313" key="7">
    <source>
        <dbReference type="Proteomes" id="UP000544110"/>
    </source>
</evidence>
<dbReference type="PANTHER" id="PTHR30483:SF6">
    <property type="entry name" value="PERIPLASMIC BINDING PROTEIN OF ABC TRANSPORTER FOR NATURAL AMINO ACIDS"/>
    <property type="match status" value="1"/>
</dbReference>
<feature type="compositionally biased region" description="Low complexity" evidence="3">
    <location>
        <begin position="41"/>
        <end position="52"/>
    </location>
</feature>
<dbReference type="Proteomes" id="UP000544110">
    <property type="component" value="Unassembled WGS sequence"/>
</dbReference>
<dbReference type="PANTHER" id="PTHR30483">
    <property type="entry name" value="LEUCINE-SPECIFIC-BINDING PROTEIN"/>
    <property type="match status" value="1"/>
</dbReference>
<dbReference type="AlphaFoldDB" id="A0A7Y9UMJ9"/>
<evidence type="ECO:0000256" key="4">
    <source>
        <dbReference type="SAM" id="SignalP"/>
    </source>
</evidence>
<feature type="chain" id="PRO_5039145174" evidence="4">
    <location>
        <begin position="25"/>
        <end position="452"/>
    </location>
</feature>
<evidence type="ECO:0000259" key="5">
    <source>
        <dbReference type="Pfam" id="PF13458"/>
    </source>
</evidence>
<dbReference type="SUPFAM" id="SSF53822">
    <property type="entry name" value="Periplasmic binding protein-like I"/>
    <property type="match status" value="1"/>
</dbReference>
<name>A0A7Y9UMJ9_9ACTN</name>
<gene>
    <name evidence="6" type="ORF">BJ989_002491</name>
</gene>
<dbReference type="InterPro" id="IPR028082">
    <property type="entry name" value="Peripla_BP_I"/>
</dbReference>
<feature type="domain" description="Leucine-binding protein" evidence="5">
    <location>
        <begin position="68"/>
        <end position="378"/>
    </location>
</feature>
<evidence type="ECO:0000313" key="6">
    <source>
        <dbReference type="EMBL" id="NYG56187.1"/>
    </source>
</evidence>
<comment type="similarity">
    <text evidence="1">Belongs to the leucine-binding protein family.</text>
</comment>
<dbReference type="Gene3D" id="3.40.50.2300">
    <property type="match status" value="2"/>
</dbReference>
<dbReference type="Pfam" id="PF13458">
    <property type="entry name" value="Peripla_BP_6"/>
    <property type="match status" value="1"/>
</dbReference>
<dbReference type="InterPro" id="IPR028081">
    <property type="entry name" value="Leu-bd"/>
</dbReference>
<evidence type="ECO:0000256" key="2">
    <source>
        <dbReference type="ARBA" id="ARBA00022729"/>
    </source>
</evidence>
<feature type="signal peptide" evidence="4">
    <location>
        <begin position="1"/>
        <end position="24"/>
    </location>
</feature>